<evidence type="ECO:0000256" key="1">
    <source>
        <dbReference type="ARBA" id="ARBA00022737"/>
    </source>
</evidence>
<dbReference type="EMBL" id="KL198022">
    <property type="protein sequence ID" value="KDQ18234.1"/>
    <property type="molecule type" value="Genomic_DNA"/>
</dbReference>
<feature type="repeat" description="ANK" evidence="3">
    <location>
        <begin position="77"/>
        <end position="113"/>
    </location>
</feature>
<keyword evidence="2 3" id="KW-0040">ANK repeat</keyword>
<dbReference type="Pfam" id="PF12796">
    <property type="entry name" value="Ank_2"/>
    <property type="match status" value="1"/>
</dbReference>
<dbReference type="InParanoid" id="A0A067MRL0"/>
<dbReference type="Gene3D" id="1.25.40.20">
    <property type="entry name" value="Ankyrin repeat-containing domain"/>
    <property type="match status" value="1"/>
</dbReference>
<dbReference type="OrthoDB" id="9995210at2759"/>
<feature type="repeat" description="ANK" evidence="3">
    <location>
        <begin position="42"/>
        <end position="75"/>
    </location>
</feature>
<sequence length="165" mass="17481">MSTDGASNNERLLAAAKSDNEELLLEIFEDPDSFDINFKDGLGNTALHYAASSGSEVVLEHILSHEECDVDLRNRLAGATPLHLAVAIPDADLRAKIVESLLEAGADTKIKNKTGSLASDLVPPNDSATRAAFRNAQLQATFSNDDVVNGSDDEPGSDSVASDEE</sequence>
<dbReference type="AlphaFoldDB" id="A0A067MRL0"/>
<dbReference type="InterPro" id="IPR002110">
    <property type="entry name" value="Ankyrin_rpt"/>
</dbReference>
<accession>A0A067MRL0</accession>
<evidence type="ECO:0000256" key="4">
    <source>
        <dbReference type="SAM" id="MobiDB-lite"/>
    </source>
</evidence>
<evidence type="ECO:0000256" key="2">
    <source>
        <dbReference type="ARBA" id="ARBA00023043"/>
    </source>
</evidence>
<dbReference type="PANTHER" id="PTHR24171:SF8">
    <property type="entry name" value="BRCA1-ASSOCIATED RING DOMAIN PROTEIN 1"/>
    <property type="match status" value="1"/>
</dbReference>
<dbReference type="GO" id="GO:0004842">
    <property type="term" value="F:ubiquitin-protein transferase activity"/>
    <property type="evidence" value="ECO:0007669"/>
    <property type="project" value="TreeGrafter"/>
</dbReference>
<evidence type="ECO:0000313" key="5">
    <source>
        <dbReference type="EMBL" id="KDQ18234.1"/>
    </source>
</evidence>
<dbReference type="STRING" id="930990.A0A067MRL0"/>
<dbReference type="SUPFAM" id="SSF48403">
    <property type="entry name" value="Ankyrin repeat"/>
    <property type="match status" value="1"/>
</dbReference>
<gene>
    <name evidence="5" type="ORF">BOTBODRAFT_185588</name>
</gene>
<dbReference type="InterPro" id="IPR036770">
    <property type="entry name" value="Ankyrin_rpt-contain_sf"/>
</dbReference>
<dbReference type="SMART" id="SM00248">
    <property type="entry name" value="ANK"/>
    <property type="match status" value="3"/>
</dbReference>
<dbReference type="PROSITE" id="PS50088">
    <property type="entry name" value="ANK_REPEAT"/>
    <property type="match status" value="2"/>
</dbReference>
<dbReference type="PANTHER" id="PTHR24171">
    <property type="entry name" value="ANKYRIN REPEAT DOMAIN-CONTAINING PROTEIN 39-RELATED"/>
    <property type="match status" value="1"/>
</dbReference>
<dbReference type="FunCoup" id="A0A067MRL0">
    <property type="interactions" value="18"/>
</dbReference>
<reference evidence="6" key="1">
    <citation type="journal article" date="2014" name="Proc. Natl. Acad. Sci. U.S.A.">
        <title>Extensive sampling of basidiomycete genomes demonstrates inadequacy of the white-rot/brown-rot paradigm for wood decay fungi.</title>
        <authorList>
            <person name="Riley R."/>
            <person name="Salamov A.A."/>
            <person name="Brown D.W."/>
            <person name="Nagy L.G."/>
            <person name="Floudas D."/>
            <person name="Held B.W."/>
            <person name="Levasseur A."/>
            <person name="Lombard V."/>
            <person name="Morin E."/>
            <person name="Otillar R."/>
            <person name="Lindquist E.A."/>
            <person name="Sun H."/>
            <person name="LaButti K.M."/>
            <person name="Schmutz J."/>
            <person name="Jabbour D."/>
            <person name="Luo H."/>
            <person name="Baker S.E."/>
            <person name="Pisabarro A.G."/>
            <person name="Walton J.D."/>
            <person name="Blanchette R.A."/>
            <person name="Henrissat B."/>
            <person name="Martin F."/>
            <person name="Cullen D."/>
            <person name="Hibbett D.S."/>
            <person name="Grigoriev I.V."/>
        </authorList>
    </citation>
    <scope>NUCLEOTIDE SEQUENCE [LARGE SCALE GENOMIC DNA]</scope>
    <source>
        <strain evidence="6">FD-172 SS1</strain>
    </source>
</reference>
<dbReference type="Proteomes" id="UP000027195">
    <property type="component" value="Unassembled WGS sequence"/>
</dbReference>
<evidence type="ECO:0000313" key="6">
    <source>
        <dbReference type="Proteomes" id="UP000027195"/>
    </source>
</evidence>
<feature type="compositionally biased region" description="Acidic residues" evidence="4">
    <location>
        <begin position="151"/>
        <end position="165"/>
    </location>
</feature>
<proteinExistence type="predicted"/>
<keyword evidence="6" id="KW-1185">Reference proteome</keyword>
<keyword evidence="1" id="KW-0677">Repeat</keyword>
<evidence type="ECO:0000256" key="3">
    <source>
        <dbReference type="PROSITE-ProRule" id="PRU00023"/>
    </source>
</evidence>
<dbReference type="GO" id="GO:0085020">
    <property type="term" value="P:protein K6-linked ubiquitination"/>
    <property type="evidence" value="ECO:0007669"/>
    <property type="project" value="TreeGrafter"/>
</dbReference>
<name>A0A067MRL0_BOTB1</name>
<organism evidence="5 6">
    <name type="scientific">Botryobasidium botryosum (strain FD-172 SS1)</name>
    <dbReference type="NCBI Taxonomy" id="930990"/>
    <lineage>
        <taxon>Eukaryota</taxon>
        <taxon>Fungi</taxon>
        <taxon>Dikarya</taxon>
        <taxon>Basidiomycota</taxon>
        <taxon>Agaricomycotina</taxon>
        <taxon>Agaricomycetes</taxon>
        <taxon>Cantharellales</taxon>
        <taxon>Botryobasidiaceae</taxon>
        <taxon>Botryobasidium</taxon>
    </lineage>
</organism>
<dbReference type="PRINTS" id="PR01415">
    <property type="entry name" value="ANKYRIN"/>
</dbReference>
<dbReference type="HOGENOM" id="CLU_097653_1_0_1"/>
<dbReference type="PROSITE" id="PS50297">
    <property type="entry name" value="ANK_REP_REGION"/>
    <property type="match status" value="1"/>
</dbReference>
<feature type="region of interest" description="Disordered" evidence="4">
    <location>
        <begin position="142"/>
        <end position="165"/>
    </location>
</feature>
<protein>
    <submittedName>
        <fullName evidence="5">Uncharacterized protein</fullName>
    </submittedName>
</protein>